<dbReference type="AlphaFoldDB" id="A0A3L6PXM8"/>
<organism evidence="3 4">
    <name type="scientific">Panicum miliaceum</name>
    <name type="common">Proso millet</name>
    <name type="synonym">Broomcorn millet</name>
    <dbReference type="NCBI Taxonomy" id="4540"/>
    <lineage>
        <taxon>Eukaryota</taxon>
        <taxon>Viridiplantae</taxon>
        <taxon>Streptophyta</taxon>
        <taxon>Embryophyta</taxon>
        <taxon>Tracheophyta</taxon>
        <taxon>Spermatophyta</taxon>
        <taxon>Magnoliopsida</taxon>
        <taxon>Liliopsida</taxon>
        <taxon>Poales</taxon>
        <taxon>Poaceae</taxon>
        <taxon>PACMAD clade</taxon>
        <taxon>Panicoideae</taxon>
        <taxon>Panicodae</taxon>
        <taxon>Paniceae</taxon>
        <taxon>Panicinae</taxon>
        <taxon>Panicum</taxon>
        <taxon>Panicum sect. Panicum</taxon>
    </lineage>
</organism>
<evidence type="ECO:0000256" key="1">
    <source>
        <dbReference type="SAM" id="SignalP"/>
    </source>
</evidence>
<evidence type="ECO:0000313" key="3">
    <source>
        <dbReference type="EMBL" id="RLM66114.1"/>
    </source>
</evidence>
<dbReference type="SUPFAM" id="SSF56112">
    <property type="entry name" value="Protein kinase-like (PK-like)"/>
    <property type="match status" value="1"/>
</dbReference>
<dbReference type="InterPro" id="IPR011009">
    <property type="entry name" value="Kinase-like_dom_sf"/>
</dbReference>
<dbReference type="GO" id="GO:0004672">
    <property type="term" value="F:protein kinase activity"/>
    <property type="evidence" value="ECO:0007669"/>
    <property type="project" value="InterPro"/>
</dbReference>
<dbReference type="PANTHER" id="PTHR27006:SF614">
    <property type="entry name" value="PROTEIN KINASE DOMAIN-CONTAINING PROTEIN"/>
    <property type="match status" value="1"/>
</dbReference>
<feature type="domain" description="Protein kinase" evidence="2">
    <location>
        <begin position="1"/>
        <end position="214"/>
    </location>
</feature>
<dbReference type="EMBL" id="PQIB02000015">
    <property type="protein sequence ID" value="RLM66114.1"/>
    <property type="molecule type" value="Genomic_DNA"/>
</dbReference>
<dbReference type="STRING" id="4540.A0A3L6PXM8"/>
<reference evidence="4" key="1">
    <citation type="journal article" date="2019" name="Nat. Commun.">
        <title>The genome of broomcorn millet.</title>
        <authorList>
            <person name="Zou C."/>
            <person name="Miki D."/>
            <person name="Li D."/>
            <person name="Tang Q."/>
            <person name="Xiao L."/>
            <person name="Rajput S."/>
            <person name="Deng P."/>
            <person name="Jia W."/>
            <person name="Huang R."/>
            <person name="Zhang M."/>
            <person name="Sun Y."/>
            <person name="Hu J."/>
            <person name="Fu X."/>
            <person name="Schnable P.S."/>
            <person name="Li F."/>
            <person name="Zhang H."/>
            <person name="Feng B."/>
            <person name="Zhu X."/>
            <person name="Liu R."/>
            <person name="Schnable J.C."/>
            <person name="Zhu J.-K."/>
            <person name="Zhang H."/>
        </authorList>
    </citation>
    <scope>NUCLEOTIDE SEQUENCE [LARGE SCALE GENOMIC DNA]</scope>
</reference>
<dbReference type="GO" id="GO:0005524">
    <property type="term" value="F:ATP binding"/>
    <property type="evidence" value="ECO:0007669"/>
    <property type="project" value="InterPro"/>
</dbReference>
<gene>
    <name evidence="3" type="ORF">C2845_PM16G21430</name>
</gene>
<dbReference type="OrthoDB" id="780437at2759"/>
<protein>
    <recommendedName>
        <fullName evidence="2">Protein kinase domain-containing protein</fullName>
    </recommendedName>
</protein>
<dbReference type="Proteomes" id="UP000275267">
    <property type="component" value="Unassembled WGS sequence"/>
</dbReference>
<sequence>MKSGAIVTAAILLLTFKTIADSASKKVLDWPTRFKIIKGISRGLLYLHKDSRLTIIHRDLKPSNILLDADISPKISDFGMARIFGGNQPEANTNRVVGTYFGVILLEIISILKISSTHITDFPNLLAYAWSLWKEGMAMNLVDSSLLGSCSPNEALRCIHIGLLCVQDNPNSRPLMSSVVFMLENETTALSVPKQPVYFSQRYSEAQETGENTK</sequence>
<dbReference type="FunFam" id="1.10.510.10:FF:001019">
    <property type="entry name" value="G-type lectin S-receptor-like serine/threonine-protein kinase B120"/>
    <property type="match status" value="1"/>
</dbReference>
<comment type="caution">
    <text evidence="3">The sequence shown here is derived from an EMBL/GenBank/DDBJ whole genome shotgun (WGS) entry which is preliminary data.</text>
</comment>
<keyword evidence="4" id="KW-1185">Reference proteome</keyword>
<feature type="signal peptide" evidence="1">
    <location>
        <begin position="1"/>
        <end position="20"/>
    </location>
</feature>
<dbReference type="Pfam" id="PF00069">
    <property type="entry name" value="Pkinase"/>
    <property type="match status" value="1"/>
</dbReference>
<dbReference type="Gene3D" id="1.10.510.10">
    <property type="entry name" value="Transferase(Phosphotransferase) domain 1"/>
    <property type="match status" value="2"/>
</dbReference>
<dbReference type="InterPro" id="IPR008271">
    <property type="entry name" value="Ser/Thr_kinase_AS"/>
</dbReference>
<name>A0A3L6PXM8_PANMI</name>
<evidence type="ECO:0000259" key="2">
    <source>
        <dbReference type="PROSITE" id="PS50011"/>
    </source>
</evidence>
<dbReference type="PANTHER" id="PTHR27006">
    <property type="entry name" value="PROMASTIGOTE SURFACE ANTIGEN PROTEIN PSA"/>
    <property type="match status" value="1"/>
</dbReference>
<proteinExistence type="predicted"/>
<accession>A0A3L6PXM8</accession>
<keyword evidence="1" id="KW-0732">Signal</keyword>
<evidence type="ECO:0000313" key="4">
    <source>
        <dbReference type="Proteomes" id="UP000275267"/>
    </source>
</evidence>
<dbReference type="PROSITE" id="PS00108">
    <property type="entry name" value="PROTEIN_KINASE_ST"/>
    <property type="match status" value="1"/>
</dbReference>
<dbReference type="InterPro" id="IPR000719">
    <property type="entry name" value="Prot_kinase_dom"/>
</dbReference>
<feature type="chain" id="PRO_5018331789" description="Protein kinase domain-containing protein" evidence="1">
    <location>
        <begin position="21"/>
        <end position="214"/>
    </location>
</feature>
<dbReference type="PROSITE" id="PS50011">
    <property type="entry name" value="PROTEIN_KINASE_DOM"/>
    <property type="match status" value="1"/>
</dbReference>